<keyword evidence="10" id="KW-1185">Reference proteome</keyword>
<dbReference type="PANTHER" id="PTHR43399:SF4">
    <property type="entry name" value="CELL WALL-ASSOCIATED PROTEASE"/>
    <property type="match status" value="1"/>
</dbReference>
<accession>A0ABV9HLF6</accession>
<keyword evidence="4 5" id="KW-0720">Serine protease</keyword>
<proteinExistence type="inferred from homology"/>
<evidence type="ECO:0000256" key="5">
    <source>
        <dbReference type="PROSITE-ProRule" id="PRU01240"/>
    </source>
</evidence>
<dbReference type="PRINTS" id="PR00723">
    <property type="entry name" value="SUBTILISIN"/>
</dbReference>
<dbReference type="Gene3D" id="2.60.40.1120">
    <property type="entry name" value="Carboxypeptidase-like, regulatory domain"/>
    <property type="match status" value="4"/>
</dbReference>
<feature type="domain" description="Peptidase S8/S53" evidence="8">
    <location>
        <begin position="204"/>
        <end position="457"/>
    </location>
</feature>
<dbReference type="Pfam" id="PF00082">
    <property type="entry name" value="Peptidase_S8"/>
    <property type="match status" value="1"/>
</dbReference>
<gene>
    <name evidence="9" type="ORF">ACFO6V_18300</name>
</gene>
<evidence type="ECO:0000259" key="8">
    <source>
        <dbReference type="Pfam" id="PF00082"/>
    </source>
</evidence>
<organism evidence="9 10">
    <name type="scientific">Promicromonospora alba</name>
    <dbReference type="NCBI Taxonomy" id="1616110"/>
    <lineage>
        <taxon>Bacteria</taxon>
        <taxon>Bacillati</taxon>
        <taxon>Actinomycetota</taxon>
        <taxon>Actinomycetes</taxon>
        <taxon>Micrococcales</taxon>
        <taxon>Promicromonosporaceae</taxon>
        <taxon>Promicromonospora</taxon>
    </lineage>
</organism>
<feature type="active site" description="Charge relay system" evidence="5">
    <location>
        <position position="213"/>
    </location>
</feature>
<dbReference type="PANTHER" id="PTHR43399">
    <property type="entry name" value="SUBTILISIN-RELATED"/>
    <property type="match status" value="1"/>
</dbReference>
<feature type="chain" id="PRO_5045377574" evidence="7">
    <location>
        <begin position="29"/>
        <end position="1365"/>
    </location>
</feature>
<keyword evidence="7" id="KW-0732">Signal</keyword>
<dbReference type="Gene3D" id="3.40.50.200">
    <property type="entry name" value="Peptidase S8/S53 domain"/>
    <property type="match status" value="1"/>
</dbReference>
<feature type="compositionally biased region" description="Basic and acidic residues" evidence="6">
    <location>
        <begin position="1020"/>
        <end position="1029"/>
    </location>
</feature>
<sequence length="1365" mass="142686">MPRQRAPIALAAVGVLLATGVGVTPALANTPTSAGLQPAVATDIPDIPERATDKITPAVQTRFETKESSDFWIRFADAPDLEPAKDIADWGDRGQFVYDALTSTAKASQADVVADLKAAGAEYESYWISNAILVEDGTEDLAKQVATSREVKQVHERFTAERIEPVKRKASAARKAPTENAPLTTEWGLDAINTPDVWAQGDTGAGITVANIDSGVDAEHPALLQRYRGYREGESPSNDYNWFDASDSCDGAPCDGDGHGTHVMGTMVGDDGEGNQIGVAPGANWIAANGCATCSDADLLASGQWILAPTRVDGSDPDPAQRPHIVNAPWRQQEPGVISDFMSEEIAAWEAAGIFGAWAAGNEGAAGCGSTSSPAANLDTYAVGAFGASGDIAAFSSRGPGVHDGVAGGIKPNLAAPGVEVRSSVPGGGYAELSGTSMASAHLAGAVALLWSAAPSLVGNIDFTVDYLNWSSRRVEDESCGSNGGPANNVWGRGKLDVRELLELAPTDDYGVVAGTVTGPGGKPVAGARVAAGRHYDITDREGAYNLDLRDGAHEVSVSAYGFISATAQAVVVRDETTTIDVVLEAAPTTTVSGTVTDGNGHGWPLDARVTVLGAPIGTGVWTDPFTGEYSIEVPEDATHTLMVDASVTGYESYSQEVQVGTEPATADHALPVSAGCSAPGYALTTEVGAVEEFESGEVPDGWAVEDLAGTEQVWTFDDAFGYGNRTAGEGLFAEVNSEGYGEDGVQDTALTRSYDLSEVGAPGLTFDQSLPGNDDVVADVTYSIDGGESWQLSYQMPDARGRTTAVLWNAGGQSDVRVRFHYSARGRAGVWQVDNVVLSGCTPVDGGLVAGFVKDRNTGDSLNGATVTVGKQSMKTFDPANPRVGRGYYSLFSPKVGARRIGYAAKDYKSTNVTVTVVDDALVRKGVKLAAPLLTVTPEALWRTVELGGTKSGTFTVTNEGTAPADVEVAPALSGFTPLGSATGGKALRGATGDVTVVSTVSGSGAESARGTAANDGDGLVRNRERPGRSVTPSAPPSLLAEGTTITHSTSQDISTLGGSVACERGRTSWLRTFTLEDFEIEGEFAVTNVSFGVASVDDGTEVTVNLYELDGELEYSNMTRLGTSNVTLRSQWFTIVDVPVTGTASAGSTLVVEVVGYDATFFIGTNAKPETAPSYFAGNCVSSEPITAAEMGYPDLHMVLNVTGDAAVDAPWLDIQPPTFRLEPGQSAKVRVGLDSSRVDEPGTYTARVIAYGSTPYDEPRARVSLKVTPPPSWGRIAGTVTGVTCDDETVPLKGAFVVVDGSEYDVTLVAGWKGRYARWMGVSNNRLTLHASADGYPPEWKYARIVGGETVVRNFELNEFCD</sequence>
<evidence type="ECO:0000256" key="1">
    <source>
        <dbReference type="ARBA" id="ARBA00011073"/>
    </source>
</evidence>
<reference evidence="10" key="1">
    <citation type="journal article" date="2019" name="Int. J. Syst. Evol. Microbiol.">
        <title>The Global Catalogue of Microorganisms (GCM) 10K type strain sequencing project: providing services to taxonomists for standard genome sequencing and annotation.</title>
        <authorList>
            <consortium name="The Broad Institute Genomics Platform"/>
            <consortium name="The Broad Institute Genome Sequencing Center for Infectious Disease"/>
            <person name="Wu L."/>
            <person name="Ma J."/>
        </authorList>
    </citation>
    <scope>NUCLEOTIDE SEQUENCE [LARGE SCALE GENOMIC DNA]</scope>
    <source>
        <strain evidence="10">CCUG 42722</strain>
    </source>
</reference>
<keyword evidence="3 5" id="KW-0378">Hydrolase</keyword>
<evidence type="ECO:0000256" key="7">
    <source>
        <dbReference type="SAM" id="SignalP"/>
    </source>
</evidence>
<protein>
    <submittedName>
        <fullName evidence="9">S8 family serine peptidase</fullName>
    </submittedName>
</protein>
<dbReference type="InterPro" id="IPR015500">
    <property type="entry name" value="Peptidase_S8_subtilisin-rel"/>
</dbReference>
<name>A0ABV9HLF6_9MICO</name>
<comment type="caution">
    <text evidence="9">The sequence shown here is derived from an EMBL/GenBank/DDBJ whole genome shotgun (WGS) entry which is preliminary data.</text>
</comment>
<keyword evidence="2 5" id="KW-0645">Protease</keyword>
<dbReference type="EMBL" id="JBHSFI010000005">
    <property type="protein sequence ID" value="MFC4630205.1"/>
    <property type="molecule type" value="Genomic_DNA"/>
</dbReference>
<dbReference type="Pfam" id="PF13620">
    <property type="entry name" value="CarboxypepD_reg"/>
    <property type="match status" value="1"/>
</dbReference>
<dbReference type="InterPro" id="IPR000209">
    <property type="entry name" value="Peptidase_S8/S53_dom"/>
</dbReference>
<dbReference type="InterPro" id="IPR051048">
    <property type="entry name" value="Peptidase_S8/S53_subtilisin"/>
</dbReference>
<dbReference type="InterPro" id="IPR008969">
    <property type="entry name" value="CarboxyPept-like_regulatory"/>
</dbReference>
<dbReference type="SUPFAM" id="SSF52743">
    <property type="entry name" value="Subtilisin-like"/>
    <property type="match status" value="1"/>
</dbReference>
<dbReference type="RefSeq" id="WP_377137686.1">
    <property type="nucleotide sequence ID" value="NZ_JBHSFI010000005.1"/>
</dbReference>
<dbReference type="SUPFAM" id="SSF49452">
    <property type="entry name" value="Starch-binding domain-like"/>
    <property type="match status" value="1"/>
</dbReference>
<comment type="similarity">
    <text evidence="1 5">Belongs to the peptidase S8 family.</text>
</comment>
<evidence type="ECO:0000256" key="2">
    <source>
        <dbReference type="ARBA" id="ARBA00022670"/>
    </source>
</evidence>
<feature type="active site" description="Charge relay system" evidence="5">
    <location>
        <position position="259"/>
    </location>
</feature>
<dbReference type="InterPro" id="IPR013784">
    <property type="entry name" value="Carb-bd-like_fold"/>
</dbReference>
<feature type="signal peptide" evidence="7">
    <location>
        <begin position="1"/>
        <end position="28"/>
    </location>
</feature>
<evidence type="ECO:0000313" key="10">
    <source>
        <dbReference type="Proteomes" id="UP001596011"/>
    </source>
</evidence>
<feature type="region of interest" description="Disordered" evidence="6">
    <location>
        <begin position="1003"/>
        <end position="1036"/>
    </location>
</feature>
<evidence type="ECO:0000256" key="3">
    <source>
        <dbReference type="ARBA" id="ARBA00022801"/>
    </source>
</evidence>
<dbReference type="InterPro" id="IPR036852">
    <property type="entry name" value="Peptidase_S8/S53_dom_sf"/>
</dbReference>
<dbReference type="SUPFAM" id="SSF49464">
    <property type="entry name" value="Carboxypeptidase regulatory domain-like"/>
    <property type="match status" value="2"/>
</dbReference>
<evidence type="ECO:0000313" key="9">
    <source>
        <dbReference type="EMBL" id="MFC4630205.1"/>
    </source>
</evidence>
<feature type="active site" description="Charge relay system" evidence="5">
    <location>
        <position position="437"/>
    </location>
</feature>
<dbReference type="Proteomes" id="UP001596011">
    <property type="component" value="Unassembled WGS sequence"/>
</dbReference>
<dbReference type="PROSITE" id="PS51892">
    <property type="entry name" value="SUBTILASE"/>
    <property type="match status" value="1"/>
</dbReference>
<evidence type="ECO:0000256" key="6">
    <source>
        <dbReference type="SAM" id="MobiDB-lite"/>
    </source>
</evidence>
<evidence type="ECO:0000256" key="4">
    <source>
        <dbReference type="ARBA" id="ARBA00022825"/>
    </source>
</evidence>